<name>A0A7I9XIW0_9MYCO</name>
<dbReference type="Pfam" id="PF18480">
    <property type="entry name" value="DUF5615"/>
    <property type="match status" value="1"/>
</dbReference>
<dbReference type="InterPro" id="IPR041049">
    <property type="entry name" value="DUF5615"/>
</dbReference>
<dbReference type="OrthoDB" id="4762215at2"/>
<evidence type="ECO:0000313" key="2">
    <source>
        <dbReference type="EMBL" id="GFG69386.1"/>
    </source>
</evidence>
<feature type="domain" description="DUF5615" evidence="1">
    <location>
        <begin position="4"/>
        <end position="72"/>
    </location>
</feature>
<organism evidence="2 3">
    <name type="scientific">Mycolicibacter senuensis</name>
    <dbReference type="NCBI Taxonomy" id="386913"/>
    <lineage>
        <taxon>Bacteria</taxon>
        <taxon>Bacillati</taxon>
        <taxon>Actinomycetota</taxon>
        <taxon>Actinomycetes</taxon>
        <taxon>Mycobacteriales</taxon>
        <taxon>Mycobacteriaceae</taxon>
        <taxon>Mycolicibacter</taxon>
    </lineage>
</organism>
<dbReference type="RefSeq" id="WP_085084458.1">
    <property type="nucleotide sequence ID" value="NZ_BLKV01000001.1"/>
</dbReference>
<proteinExistence type="predicted"/>
<dbReference type="EMBL" id="BLKV01000001">
    <property type="protein sequence ID" value="GFG69386.1"/>
    <property type="molecule type" value="Genomic_DNA"/>
</dbReference>
<evidence type="ECO:0000259" key="1">
    <source>
        <dbReference type="Pfam" id="PF18480"/>
    </source>
</evidence>
<sequence>MTPRLLLDEMFHHRIATDLIARGHDCLAVAGHPDLREASDADLLQQAVDEDRTLVTNNVVDFERLRRQRSAGDEPVPPLIYTSDTAFPRNRRFIGRLVAALDQACAGDAVAAAGGVLWLRGVEE</sequence>
<evidence type="ECO:0000313" key="3">
    <source>
        <dbReference type="Proteomes" id="UP000465263"/>
    </source>
</evidence>
<dbReference type="AlphaFoldDB" id="A0A7I9XIW0"/>
<accession>A0A7I9XIW0</accession>
<protein>
    <recommendedName>
        <fullName evidence="1">DUF5615 domain-containing protein</fullName>
    </recommendedName>
</protein>
<gene>
    <name evidence="2" type="ORF">MSEN_11060</name>
</gene>
<keyword evidence="3" id="KW-1185">Reference proteome</keyword>
<comment type="caution">
    <text evidence="2">The sequence shown here is derived from an EMBL/GenBank/DDBJ whole genome shotgun (WGS) entry which is preliminary data.</text>
</comment>
<dbReference type="Proteomes" id="UP000465263">
    <property type="component" value="Unassembled WGS sequence"/>
</dbReference>
<reference evidence="2 3" key="1">
    <citation type="journal article" date="2019" name="Emerg. Microbes Infect.">
        <title>Comprehensive subspecies identification of 175 nontuberculous mycobacteria species based on 7547 genomic profiles.</title>
        <authorList>
            <person name="Matsumoto Y."/>
            <person name="Kinjo T."/>
            <person name="Motooka D."/>
            <person name="Nabeya D."/>
            <person name="Jung N."/>
            <person name="Uechi K."/>
            <person name="Horii T."/>
            <person name="Iida T."/>
            <person name="Fujita J."/>
            <person name="Nakamura S."/>
        </authorList>
    </citation>
    <scope>NUCLEOTIDE SEQUENCE [LARGE SCALE GENOMIC DNA]</scope>
    <source>
        <strain evidence="2 3">JCM 16017</strain>
    </source>
</reference>